<evidence type="ECO:0000256" key="1">
    <source>
        <dbReference type="SAM" id="MobiDB-lite"/>
    </source>
</evidence>
<dbReference type="Proteomes" id="UP000244896">
    <property type="component" value="Chromosome"/>
</dbReference>
<organism evidence="3 4">
    <name type="scientific">Ereboglobus luteus</name>
    <dbReference type="NCBI Taxonomy" id="1796921"/>
    <lineage>
        <taxon>Bacteria</taxon>
        <taxon>Pseudomonadati</taxon>
        <taxon>Verrucomicrobiota</taxon>
        <taxon>Opitutia</taxon>
        <taxon>Opitutales</taxon>
        <taxon>Opitutaceae</taxon>
        <taxon>Ereboglobus</taxon>
    </lineage>
</organism>
<evidence type="ECO:0000313" key="4">
    <source>
        <dbReference type="Proteomes" id="UP000244896"/>
    </source>
</evidence>
<dbReference type="Gene3D" id="3.30.1370.110">
    <property type="match status" value="1"/>
</dbReference>
<dbReference type="OrthoDB" id="9808166at2"/>
<protein>
    <submittedName>
        <fullName evidence="3">DNA mismatch repair protein MutS</fullName>
    </submittedName>
</protein>
<proteinExistence type="predicted"/>
<dbReference type="Pfam" id="PF01713">
    <property type="entry name" value="Smr"/>
    <property type="match status" value="1"/>
</dbReference>
<name>A0A2U8E6F2_9BACT</name>
<dbReference type="PANTHER" id="PTHR35562:SF2">
    <property type="entry name" value="DNA ENDONUCLEASE SMRA-RELATED"/>
    <property type="match status" value="1"/>
</dbReference>
<gene>
    <name evidence="3" type="ORF">CKA38_13485</name>
</gene>
<reference evidence="3 4" key="1">
    <citation type="journal article" date="2018" name="Syst. Appl. Microbiol.">
        <title>Ereboglobus luteus gen. nov. sp. nov. from cockroach guts, and new insights into the oxygen relationship of the genera Opitutus and Didymococcus (Verrucomicrobia: Opitutaceae).</title>
        <authorList>
            <person name="Tegtmeier D."/>
            <person name="Belitz A."/>
            <person name="Radek R."/>
            <person name="Heimerl T."/>
            <person name="Brune A."/>
        </authorList>
    </citation>
    <scope>NUCLEOTIDE SEQUENCE [LARGE SCALE GENOMIC DNA]</scope>
    <source>
        <strain evidence="3 4">Ho45</strain>
    </source>
</reference>
<feature type="compositionally biased region" description="Basic and acidic residues" evidence="1">
    <location>
        <begin position="1"/>
        <end position="12"/>
    </location>
</feature>
<dbReference type="AlphaFoldDB" id="A0A2U8E6F2"/>
<dbReference type="KEGG" id="elut:CKA38_13485"/>
<dbReference type="InterPro" id="IPR036063">
    <property type="entry name" value="Smr_dom_sf"/>
</dbReference>
<dbReference type="SMART" id="SM00463">
    <property type="entry name" value="SMR"/>
    <property type="match status" value="1"/>
</dbReference>
<dbReference type="SUPFAM" id="SSF160443">
    <property type="entry name" value="SMR domain-like"/>
    <property type="match status" value="1"/>
</dbReference>
<accession>A0A2U8E6F2</accession>
<sequence length="107" mass="11841">MSDKRDTRDGSATHESAGDEPVQIPINGELDLHTFLPRETARVIDAYIDACLERDIRTVRIIHGKGTGALRETVHAHLRKHPCVESFRLGDETSGGWGATLARLKKV</sequence>
<evidence type="ECO:0000313" key="3">
    <source>
        <dbReference type="EMBL" id="AWI10134.1"/>
    </source>
</evidence>
<dbReference type="EMBL" id="CP023004">
    <property type="protein sequence ID" value="AWI10134.1"/>
    <property type="molecule type" value="Genomic_DNA"/>
</dbReference>
<dbReference type="PROSITE" id="PS50828">
    <property type="entry name" value="SMR"/>
    <property type="match status" value="1"/>
</dbReference>
<evidence type="ECO:0000259" key="2">
    <source>
        <dbReference type="PROSITE" id="PS50828"/>
    </source>
</evidence>
<feature type="domain" description="Smr" evidence="2">
    <location>
        <begin position="30"/>
        <end position="105"/>
    </location>
</feature>
<feature type="region of interest" description="Disordered" evidence="1">
    <location>
        <begin position="1"/>
        <end position="24"/>
    </location>
</feature>
<dbReference type="PANTHER" id="PTHR35562">
    <property type="entry name" value="DNA ENDONUCLEASE SMRA-RELATED"/>
    <property type="match status" value="1"/>
</dbReference>
<keyword evidence="4" id="KW-1185">Reference proteome</keyword>
<dbReference type="InterPro" id="IPR002625">
    <property type="entry name" value="Smr_dom"/>
</dbReference>
<dbReference type="RefSeq" id="WP_108825988.1">
    <property type="nucleotide sequence ID" value="NZ_CP023004.1"/>
</dbReference>